<keyword evidence="3" id="KW-1185">Reference proteome</keyword>
<proteinExistence type="predicted"/>
<accession>A0AAV1SEL5</accession>
<evidence type="ECO:0000313" key="2">
    <source>
        <dbReference type="EMBL" id="CAK7349899.1"/>
    </source>
</evidence>
<gene>
    <name evidence="2" type="ORF">DCAF_LOCUS22622</name>
</gene>
<feature type="region of interest" description="Disordered" evidence="1">
    <location>
        <begin position="1"/>
        <end position="32"/>
    </location>
</feature>
<sequence>MGQISEKQGNEILVAEKQRKSSGNEELQADNHSGIPAIESQLFLVMPICMPFFRQKYKAEDFLASAIKHTVPSLLVSLGNGNKSRKAKQNKVISTVHEAASSFVLVSPVDNPGQWTEKSKLISGSVLVVAFQRI</sequence>
<dbReference type="EMBL" id="CAWUPB010001178">
    <property type="protein sequence ID" value="CAK7349899.1"/>
    <property type="molecule type" value="Genomic_DNA"/>
</dbReference>
<reference evidence="2 3" key="1">
    <citation type="submission" date="2024-01" db="EMBL/GenBank/DDBJ databases">
        <authorList>
            <person name="Waweru B."/>
        </authorList>
    </citation>
    <scope>NUCLEOTIDE SEQUENCE [LARGE SCALE GENOMIC DNA]</scope>
</reference>
<name>A0AAV1SEL5_9ROSI</name>
<evidence type="ECO:0000313" key="3">
    <source>
        <dbReference type="Proteomes" id="UP001314170"/>
    </source>
</evidence>
<comment type="caution">
    <text evidence="2">The sequence shown here is derived from an EMBL/GenBank/DDBJ whole genome shotgun (WGS) entry which is preliminary data.</text>
</comment>
<evidence type="ECO:0000256" key="1">
    <source>
        <dbReference type="SAM" id="MobiDB-lite"/>
    </source>
</evidence>
<protein>
    <submittedName>
        <fullName evidence="2">Uncharacterized protein</fullName>
    </submittedName>
</protein>
<feature type="compositionally biased region" description="Basic and acidic residues" evidence="1">
    <location>
        <begin position="14"/>
        <end position="23"/>
    </location>
</feature>
<organism evidence="2 3">
    <name type="scientific">Dovyalis caffra</name>
    <dbReference type="NCBI Taxonomy" id="77055"/>
    <lineage>
        <taxon>Eukaryota</taxon>
        <taxon>Viridiplantae</taxon>
        <taxon>Streptophyta</taxon>
        <taxon>Embryophyta</taxon>
        <taxon>Tracheophyta</taxon>
        <taxon>Spermatophyta</taxon>
        <taxon>Magnoliopsida</taxon>
        <taxon>eudicotyledons</taxon>
        <taxon>Gunneridae</taxon>
        <taxon>Pentapetalae</taxon>
        <taxon>rosids</taxon>
        <taxon>fabids</taxon>
        <taxon>Malpighiales</taxon>
        <taxon>Salicaceae</taxon>
        <taxon>Flacourtieae</taxon>
        <taxon>Dovyalis</taxon>
    </lineage>
</organism>
<dbReference type="Proteomes" id="UP001314170">
    <property type="component" value="Unassembled WGS sequence"/>
</dbReference>
<dbReference type="AlphaFoldDB" id="A0AAV1SEL5"/>